<dbReference type="InterPro" id="IPR051942">
    <property type="entry name" value="DENN_domain_containing_2"/>
</dbReference>
<evidence type="ECO:0000256" key="1">
    <source>
        <dbReference type="SAM" id="MobiDB-lite"/>
    </source>
</evidence>
<feature type="compositionally biased region" description="Basic residues" evidence="1">
    <location>
        <begin position="523"/>
        <end position="538"/>
    </location>
</feature>
<gene>
    <name evidence="4" type="primary">LOC101850524</name>
</gene>
<dbReference type="Proteomes" id="UP000694888">
    <property type="component" value="Unplaced"/>
</dbReference>
<feature type="compositionally biased region" description="Basic and acidic residues" evidence="1">
    <location>
        <begin position="263"/>
        <end position="272"/>
    </location>
</feature>
<reference evidence="4" key="1">
    <citation type="submission" date="2025-08" db="UniProtKB">
        <authorList>
            <consortium name="RefSeq"/>
        </authorList>
    </citation>
    <scope>IDENTIFICATION</scope>
</reference>
<feature type="compositionally biased region" description="Polar residues" evidence="1">
    <location>
        <begin position="580"/>
        <end position="603"/>
    </location>
</feature>
<dbReference type="PROSITE" id="PS50211">
    <property type="entry name" value="DENN"/>
    <property type="match status" value="1"/>
</dbReference>
<feature type="region of interest" description="Disordered" evidence="1">
    <location>
        <begin position="226"/>
        <end position="619"/>
    </location>
</feature>
<dbReference type="InterPro" id="IPR043153">
    <property type="entry name" value="DENN_C"/>
</dbReference>
<dbReference type="Pfam" id="PF02141">
    <property type="entry name" value="DENN"/>
    <property type="match status" value="1"/>
</dbReference>
<feature type="compositionally biased region" description="Low complexity" evidence="1">
    <location>
        <begin position="348"/>
        <end position="369"/>
    </location>
</feature>
<dbReference type="GeneID" id="101850524"/>
<feature type="compositionally biased region" description="Pro residues" evidence="1">
    <location>
        <begin position="34"/>
        <end position="44"/>
    </location>
</feature>
<evidence type="ECO:0000313" key="4">
    <source>
        <dbReference type="RefSeq" id="XP_035829117.1"/>
    </source>
</evidence>
<feature type="compositionally biased region" description="Polar residues" evidence="1">
    <location>
        <begin position="389"/>
        <end position="398"/>
    </location>
</feature>
<feature type="compositionally biased region" description="Low complexity" evidence="1">
    <location>
        <begin position="501"/>
        <end position="515"/>
    </location>
</feature>
<dbReference type="SMART" id="SM00801">
    <property type="entry name" value="dDENN"/>
    <property type="match status" value="1"/>
</dbReference>
<dbReference type="RefSeq" id="XP_035829117.1">
    <property type="nucleotide sequence ID" value="XM_035973224.1"/>
</dbReference>
<sequence>MSSPNHEGSIRHLPPGKLSNIKKLFEEDSNGDKPSPPSRPPAPSCRPKSSQARPKVPPPQRPASQPQAAVAAQVAANVSQLRETGGTSNKGTASDKNLDVNRLTAAKDPRRLSPTISRRITALMDNRGAVKDEETNVSNSAISQPQSIPKASPIHGFPKPGHRRGQSYGDAAVVLDNPVYGGFESKTRADPVVSEPYAKVNKHRKNETDTKKVKFDSEEVQIHRREAVRKNSGERRKTVACISPEDENGGSSGSGVSVAGRTKLFDSPKGEKPALPVKSESVKRQFSMRTAKEFQQQQQQKPVARITKAPVQDENTNAGSNSGLEAIYDPPWDLSKNPLVDKVKKAKPPSSALLPPSSTPGSPAKSAAPIKPPLPSLPPPKKDSPVHRTFSNVESGNESGALRRSKAQGASNLSDSPSKSTPAPPPPKPPRTHAHDSYLKVKLSQNLDTSSSSDSGKEQLSNVKKVQVVEPDSKVSDTSEEVEYLSVKDRISKMQQQKAESPPLSSSPPVSSSSSKDQTVVLRHQHPPSRPPPPRRRPNSGGAPPPLPPAHHLKSRPVTQFSPAHGDGPIVIPVSPRRFQPQTRQMASRQLSHTPGFQYQQRQPNDKLPPAPDGERPLQRFPLRKSFSSECIHSSQGSSLNLDETEDMTTMMQSTYESQYEAVIDAEGYAVPNEFMKLPGRRRADSQFDEDEVSPGQFLTRLEGFEGPDASAHNSNSNNSPGWGFRTATQEQTLDKVNKRKMNMVKQKINQAYADLDIAVRGSALMAEEDDWLVVEHGGHKESTETGVEQSELKRRVEHCMSVRLKSSKSIKHSKEYLSAIYPQLFEYCLVVGLRPLVDSSGYEPYVIHKFPENQRNYKVGSHGKIYMSMQEVSSNLSVPSFCFPDAGIFKPGSATAVSESYSFVMTYSDGSRVYGYCRRVQPPDASLPEVTCIISPIDAFNMYNTLLNEIESRRRVSSDLAMEVIAASFGRPLPKPGRVCNIRTLDNNGDMETIFLTRSSDNRLENVNYESPLCYLGTDKLVKVFSAMLMERRVMLCSANLSVLTQTVHALAALMYPFQWQHVYIPLLPQEMLDVVCAPMPYILGVLSAFLPSVLKMEMEEVLIVDLDKKSIVRSYGDESTIIPRKLQRALKTAINMCKIDTDASNAQWLMIAEAFLRMFIEAIGHFGNHIRTQQDGNRIFQKEGFILEMVSKEMRQFLEWFTETQMFEVFICNHLEKADYGTNDLFVQRLAENKETKDYSRRHKGLGAKVKNFGKALKTKLQAS</sequence>
<dbReference type="PANTHER" id="PTHR15288:SF0">
    <property type="entry name" value="UDENN DOMAIN-CONTAINING PROTEIN"/>
    <property type="match status" value="1"/>
</dbReference>
<feature type="compositionally biased region" description="Basic and acidic residues" evidence="1">
    <location>
        <begin position="226"/>
        <end position="237"/>
    </location>
</feature>
<keyword evidence="3" id="KW-1185">Reference proteome</keyword>
<feature type="compositionally biased region" description="Polar residues" evidence="1">
    <location>
        <begin position="136"/>
        <end position="149"/>
    </location>
</feature>
<dbReference type="Pfam" id="PF03456">
    <property type="entry name" value="uDENN"/>
    <property type="match status" value="1"/>
</dbReference>
<organism evidence="3 4">
    <name type="scientific">Aplysia californica</name>
    <name type="common">California sea hare</name>
    <dbReference type="NCBI Taxonomy" id="6500"/>
    <lineage>
        <taxon>Eukaryota</taxon>
        <taxon>Metazoa</taxon>
        <taxon>Spiralia</taxon>
        <taxon>Lophotrochozoa</taxon>
        <taxon>Mollusca</taxon>
        <taxon>Gastropoda</taxon>
        <taxon>Heterobranchia</taxon>
        <taxon>Euthyneura</taxon>
        <taxon>Tectipleura</taxon>
        <taxon>Aplysiida</taxon>
        <taxon>Aplysioidea</taxon>
        <taxon>Aplysiidae</taxon>
        <taxon>Aplysia</taxon>
    </lineage>
</organism>
<dbReference type="InterPro" id="IPR005113">
    <property type="entry name" value="uDENN_dom"/>
</dbReference>
<feature type="compositionally biased region" description="Low complexity" evidence="1">
    <location>
        <begin position="45"/>
        <end position="54"/>
    </location>
</feature>
<feature type="compositionally biased region" description="Polar residues" evidence="1">
    <location>
        <begin position="313"/>
        <end position="323"/>
    </location>
</feature>
<feature type="domain" description="UDENN" evidence="2">
    <location>
        <begin position="827"/>
        <end position="1225"/>
    </location>
</feature>
<dbReference type="SMART" id="SM00800">
    <property type="entry name" value="uDENN"/>
    <property type="match status" value="1"/>
</dbReference>
<dbReference type="Gene3D" id="3.40.50.11500">
    <property type="match status" value="1"/>
</dbReference>
<accession>A0ABM1W374</accession>
<feature type="compositionally biased region" description="Pro residues" evidence="1">
    <location>
        <begin position="370"/>
        <end position="379"/>
    </location>
</feature>
<evidence type="ECO:0000259" key="2">
    <source>
        <dbReference type="PROSITE" id="PS50211"/>
    </source>
</evidence>
<feature type="compositionally biased region" description="Low complexity" evidence="1">
    <location>
        <begin position="62"/>
        <end position="80"/>
    </location>
</feature>
<protein>
    <submittedName>
        <fullName evidence="4">DENN domain-containing protein 2B isoform X1</fullName>
    </submittedName>
</protein>
<dbReference type="Gene3D" id="3.30.450.200">
    <property type="match status" value="1"/>
</dbReference>
<dbReference type="Pfam" id="PF03455">
    <property type="entry name" value="dDENN"/>
    <property type="match status" value="1"/>
</dbReference>
<dbReference type="InterPro" id="IPR005112">
    <property type="entry name" value="dDENN_dom"/>
</dbReference>
<dbReference type="InterPro" id="IPR001194">
    <property type="entry name" value="cDENN_dom"/>
</dbReference>
<proteinExistence type="predicted"/>
<dbReference type="InterPro" id="IPR037516">
    <property type="entry name" value="Tripartite_DENN"/>
</dbReference>
<feature type="compositionally biased region" description="Polar residues" evidence="1">
    <location>
        <begin position="81"/>
        <end position="95"/>
    </location>
</feature>
<dbReference type="PANTHER" id="PTHR15288">
    <property type="entry name" value="DENN DOMAIN-CONTAINING PROTEIN 2"/>
    <property type="match status" value="1"/>
</dbReference>
<name>A0ABM1W374_APLCA</name>
<feature type="region of interest" description="Disordered" evidence="1">
    <location>
        <begin position="1"/>
        <end position="167"/>
    </location>
</feature>
<evidence type="ECO:0000313" key="3">
    <source>
        <dbReference type="Proteomes" id="UP000694888"/>
    </source>
</evidence>
<dbReference type="SMART" id="SM00799">
    <property type="entry name" value="DENN"/>
    <property type="match status" value="1"/>
</dbReference>